<dbReference type="PANTHER" id="PTHR46320:SF1">
    <property type="entry name" value="GLYCEROPHOSPHODIESTER PHOSPHODIESTERASE 1"/>
    <property type="match status" value="1"/>
</dbReference>
<comment type="caution">
    <text evidence="2">The sequence shown here is derived from an EMBL/GenBank/DDBJ whole genome shotgun (WGS) entry which is preliminary data.</text>
</comment>
<feature type="domain" description="GP-PDE" evidence="1">
    <location>
        <begin position="58"/>
        <end position="299"/>
    </location>
</feature>
<dbReference type="EMBL" id="BMWX01000011">
    <property type="protein sequence ID" value="GGZ41570.1"/>
    <property type="molecule type" value="Genomic_DNA"/>
</dbReference>
<protein>
    <submittedName>
        <fullName evidence="2">Glycerophosphoryl diester phosphodiesterase</fullName>
    </submittedName>
</protein>
<dbReference type="RefSeq" id="WP_018473791.1">
    <property type="nucleotide sequence ID" value="NZ_BMWX01000011.1"/>
</dbReference>
<gene>
    <name evidence="2" type="ORF">GCM10007049_38610</name>
</gene>
<organism evidence="2 3">
    <name type="scientific">Echinicola pacifica</name>
    <dbReference type="NCBI Taxonomy" id="346377"/>
    <lineage>
        <taxon>Bacteria</taxon>
        <taxon>Pseudomonadati</taxon>
        <taxon>Bacteroidota</taxon>
        <taxon>Cytophagia</taxon>
        <taxon>Cytophagales</taxon>
        <taxon>Cyclobacteriaceae</taxon>
        <taxon>Echinicola</taxon>
    </lineage>
</organism>
<dbReference type="CDD" id="cd08566">
    <property type="entry name" value="GDPD_AtGDE_like"/>
    <property type="match status" value="1"/>
</dbReference>
<accession>A0A918QFC6</accession>
<dbReference type="PROSITE" id="PS51704">
    <property type="entry name" value="GP_PDE"/>
    <property type="match status" value="1"/>
</dbReference>
<dbReference type="AlphaFoldDB" id="A0A918QFC6"/>
<sequence length="300" mass="33269">MKVFTPIKLFGLGLAYLLVACSSPSSQEAGKSVDSSLLAFQSLEETKEFFNWKEGQSPLISAHRGGSYPGYPENAIETFQYVLDHSPVIIECDISMSKDSVLLMMHDNTVNRTTNGNGEVSKMRWDELEDLKLVDEEGALTDYEIPRLEEVLIWAKGRTVLTLDIKRGVPYEKIIETIRQTRSEASVALITYSLDAARKLNHLAPDLMLSVTIRNEQELSAVLASGIPKGNIIAFTGLAERSAEFNQQLHQQGIFAILGVLGNLDKRAEARGDKIYRDFVSNGADILATDRPIEVAESIY</sequence>
<evidence type="ECO:0000313" key="2">
    <source>
        <dbReference type="EMBL" id="GGZ41570.1"/>
    </source>
</evidence>
<dbReference type="SUPFAM" id="SSF51695">
    <property type="entry name" value="PLC-like phosphodiesterases"/>
    <property type="match status" value="1"/>
</dbReference>
<reference evidence="2" key="2">
    <citation type="submission" date="2020-09" db="EMBL/GenBank/DDBJ databases">
        <authorList>
            <person name="Sun Q."/>
            <person name="Kim S."/>
        </authorList>
    </citation>
    <scope>NUCLEOTIDE SEQUENCE</scope>
    <source>
        <strain evidence="2">KCTC 12368</strain>
    </source>
</reference>
<dbReference type="GO" id="GO:0008889">
    <property type="term" value="F:glycerophosphodiester phosphodiesterase activity"/>
    <property type="evidence" value="ECO:0007669"/>
    <property type="project" value="TreeGrafter"/>
</dbReference>
<dbReference type="InterPro" id="IPR017946">
    <property type="entry name" value="PLC-like_Pdiesterase_TIM-brl"/>
</dbReference>
<dbReference type="PROSITE" id="PS51257">
    <property type="entry name" value="PROKAR_LIPOPROTEIN"/>
    <property type="match status" value="1"/>
</dbReference>
<evidence type="ECO:0000313" key="3">
    <source>
        <dbReference type="Proteomes" id="UP000619457"/>
    </source>
</evidence>
<dbReference type="GO" id="GO:0006644">
    <property type="term" value="P:phospholipid metabolic process"/>
    <property type="evidence" value="ECO:0007669"/>
    <property type="project" value="TreeGrafter"/>
</dbReference>
<name>A0A918QFC6_9BACT</name>
<dbReference type="GO" id="GO:0005886">
    <property type="term" value="C:plasma membrane"/>
    <property type="evidence" value="ECO:0007669"/>
    <property type="project" value="TreeGrafter"/>
</dbReference>
<dbReference type="Proteomes" id="UP000619457">
    <property type="component" value="Unassembled WGS sequence"/>
</dbReference>
<dbReference type="InterPro" id="IPR030395">
    <property type="entry name" value="GP_PDE_dom"/>
</dbReference>
<dbReference type="Pfam" id="PF03009">
    <property type="entry name" value="GDPD"/>
    <property type="match status" value="1"/>
</dbReference>
<dbReference type="GO" id="GO:0006580">
    <property type="term" value="P:ethanolamine metabolic process"/>
    <property type="evidence" value="ECO:0007669"/>
    <property type="project" value="TreeGrafter"/>
</dbReference>
<dbReference type="Gene3D" id="3.20.20.190">
    <property type="entry name" value="Phosphatidylinositol (PI) phosphodiesterase"/>
    <property type="match status" value="1"/>
</dbReference>
<dbReference type="GO" id="GO:0070291">
    <property type="term" value="P:N-acylethanolamine metabolic process"/>
    <property type="evidence" value="ECO:0007669"/>
    <property type="project" value="TreeGrafter"/>
</dbReference>
<proteinExistence type="predicted"/>
<dbReference type="PANTHER" id="PTHR46320">
    <property type="entry name" value="GLYCEROPHOSPHODIESTER PHOSPHODIESTERASE 1"/>
    <property type="match status" value="1"/>
</dbReference>
<keyword evidence="3" id="KW-1185">Reference proteome</keyword>
<reference evidence="2" key="1">
    <citation type="journal article" date="2014" name="Int. J. Syst. Evol. Microbiol.">
        <title>Complete genome sequence of Corynebacterium casei LMG S-19264T (=DSM 44701T), isolated from a smear-ripened cheese.</title>
        <authorList>
            <consortium name="US DOE Joint Genome Institute (JGI-PGF)"/>
            <person name="Walter F."/>
            <person name="Albersmeier A."/>
            <person name="Kalinowski J."/>
            <person name="Ruckert C."/>
        </authorList>
    </citation>
    <scope>NUCLEOTIDE SEQUENCE</scope>
    <source>
        <strain evidence="2">KCTC 12368</strain>
    </source>
</reference>
<evidence type="ECO:0000259" key="1">
    <source>
        <dbReference type="PROSITE" id="PS51704"/>
    </source>
</evidence>